<evidence type="ECO:0000259" key="17">
    <source>
        <dbReference type="PROSITE" id="PS50113"/>
    </source>
</evidence>
<evidence type="ECO:0000256" key="9">
    <source>
        <dbReference type="ARBA" id="ARBA00022777"/>
    </source>
</evidence>
<dbReference type="Pfam" id="PF05231">
    <property type="entry name" value="MASE1"/>
    <property type="match status" value="1"/>
</dbReference>
<dbReference type="Pfam" id="PF08447">
    <property type="entry name" value="PAS_3"/>
    <property type="match status" value="1"/>
</dbReference>
<evidence type="ECO:0000256" key="7">
    <source>
        <dbReference type="ARBA" id="ARBA00022692"/>
    </source>
</evidence>
<dbReference type="Gene3D" id="3.30.450.20">
    <property type="entry name" value="PAS domain"/>
    <property type="match status" value="1"/>
</dbReference>
<dbReference type="PANTHER" id="PTHR41523:SF8">
    <property type="entry name" value="ETHYLENE RESPONSE SENSOR PROTEIN"/>
    <property type="match status" value="1"/>
</dbReference>
<reference evidence="18 19" key="1">
    <citation type="journal article" date="2023" name="Antonie Van Leeuwenhoek">
        <title>Mesoterricola silvestris gen. nov., sp. nov., Mesoterricola sediminis sp. nov., Geothrix oryzae sp. nov., Geothrix edaphica sp. nov., Geothrix rubra sp. nov., and Geothrix limicola sp. nov., six novel members of Acidobacteriota isolated from soils.</title>
        <authorList>
            <person name="Itoh H."/>
            <person name="Sugisawa Y."/>
            <person name="Mise K."/>
            <person name="Xu Z."/>
            <person name="Kuniyasu M."/>
            <person name="Ushijima N."/>
            <person name="Kawano K."/>
            <person name="Kobayashi E."/>
            <person name="Shiratori Y."/>
            <person name="Masuda Y."/>
            <person name="Senoo K."/>
        </authorList>
    </citation>
    <scope>NUCLEOTIDE SEQUENCE [LARGE SCALE GENOMIC DNA]</scope>
    <source>
        <strain evidence="18 19">Red804</strain>
    </source>
</reference>
<evidence type="ECO:0000256" key="11">
    <source>
        <dbReference type="ARBA" id="ARBA00022989"/>
    </source>
</evidence>
<keyword evidence="5" id="KW-0597">Phosphoprotein</keyword>
<dbReference type="PROSITE" id="PS50113">
    <property type="entry name" value="PAC"/>
    <property type="match status" value="1"/>
</dbReference>
<dbReference type="NCBIfam" id="TIGR00229">
    <property type="entry name" value="sensory_box"/>
    <property type="match status" value="1"/>
</dbReference>
<feature type="transmembrane region" description="Helical" evidence="14">
    <location>
        <begin position="27"/>
        <end position="44"/>
    </location>
</feature>
<name>A0ABQ5QHD3_9BACT</name>
<dbReference type="RefSeq" id="WP_285576319.1">
    <property type="nucleotide sequence ID" value="NZ_BSDE01000005.1"/>
</dbReference>
<feature type="domain" description="PAS" evidence="16">
    <location>
        <begin position="320"/>
        <end position="392"/>
    </location>
</feature>
<sequence length="656" mass="71817">MSDFPLQQSPSQGTPLVLRGRHPRRPALWMVLAGYWVAYALLQLSARGLNSPEPVYLWYCPAALSVALLLYYGPKVWPAVILAPLPVDLVLRPLGLGPLPLMAIAVFYASGYAVAALAFRRARLSPRLRHTSDVAGFLGLALLGPLLASLPVYALLRAIGAQQGFHLAGGLRAFLLSGSLGILTLGPALLLWLRPLLSLGWIPPRSWVTAIRARAFLIQALALSLGAAVVVRFSEPGTLHLKYLLFLPMAWVAVSGGLRAISLAFPILSLALSLFILQTNLPTGAQLGIQSFLCILFGTSLFLGSALDSQKLALQVRDRRSRRLNQLMDVTGAIPWEMDLETGRCLYLGRAVEPLLGYGLDVWQGKPFWGEVVHPEDQLGFLRFLLEVSRNSGVHQFEFRLRTAEGEERWVRAAGGVESAQGKGRVNARVMGFLFDIHAHKNAEENALRTTLKEKDLLLREIHHRVKNNLQVVSSLLRLQASTSEDPALQRALQEAQERVQAIALIHQKLKHAPDFSQLDLPGYVRTLAERLVRTYASVPALIDLRVDVAPVDIGPDAPVPLGLILNELVANALQHAFPPGEGGSLDIQLERDARGWISLRVTDSGRGLPESVELDRGGLGFQLVQALTDQLGGALELERRRGASFHLSFPPVRQP</sequence>
<keyword evidence="19" id="KW-1185">Reference proteome</keyword>
<proteinExistence type="predicted"/>
<dbReference type="SUPFAM" id="SSF55874">
    <property type="entry name" value="ATPase domain of HSP90 chaperone/DNA topoisomerase II/histidine kinase"/>
    <property type="match status" value="1"/>
</dbReference>
<dbReference type="SMART" id="SM00387">
    <property type="entry name" value="HATPase_c"/>
    <property type="match status" value="1"/>
</dbReference>
<dbReference type="InterPro" id="IPR007895">
    <property type="entry name" value="MASE1"/>
</dbReference>
<evidence type="ECO:0000313" key="19">
    <source>
        <dbReference type="Proteomes" id="UP001165069"/>
    </source>
</evidence>
<dbReference type="Pfam" id="PF02518">
    <property type="entry name" value="HATPase_c"/>
    <property type="match status" value="1"/>
</dbReference>
<evidence type="ECO:0000256" key="6">
    <source>
        <dbReference type="ARBA" id="ARBA00022679"/>
    </source>
</evidence>
<evidence type="ECO:0000256" key="10">
    <source>
        <dbReference type="ARBA" id="ARBA00022840"/>
    </source>
</evidence>
<evidence type="ECO:0000256" key="2">
    <source>
        <dbReference type="ARBA" id="ARBA00004651"/>
    </source>
</evidence>
<evidence type="ECO:0000256" key="1">
    <source>
        <dbReference type="ARBA" id="ARBA00000085"/>
    </source>
</evidence>
<protein>
    <recommendedName>
        <fullName evidence="3">histidine kinase</fullName>
        <ecNumber evidence="3">2.7.13.3</ecNumber>
    </recommendedName>
</protein>
<keyword evidence="9" id="KW-0418">Kinase</keyword>
<feature type="transmembrane region" description="Helical" evidence="14">
    <location>
        <begin position="173"/>
        <end position="193"/>
    </location>
</feature>
<keyword evidence="11 14" id="KW-1133">Transmembrane helix</keyword>
<dbReference type="PROSITE" id="PS50112">
    <property type="entry name" value="PAS"/>
    <property type="match status" value="1"/>
</dbReference>
<dbReference type="EMBL" id="BSDE01000005">
    <property type="protein sequence ID" value="GLH74257.1"/>
    <property type="molecule type" value="Genomic_DNA"/>
</dbReference>
<evidence type="ECO:0000313" key="18">
    <source>
        <dbReference type="EMBL" id="GLH74257.1"/>
    </source>
</evidence>
<feature type="domain" description="PAC" evidence="17">
    <location>
        <begin position="395"/>
        <end position="449"/>
    </location>
</feature>
<keyword evidence="12" id="KW-0843">Virulence</keyword>
<keyword evidence="13 14" id="KW-0472">Membrane</keyword>
<dbReference type="InterPro" id="IPR036890">
    <property type="entry name" value="HATPase_C_sf"/>
</dbReference>
<gene>
    <name evidence="18" type="ORF">GETHLI_27590</name>
</gene>
<evidence type="ECO:0000256" key="8">
    <source>
        <dbReference type="ARBA" id="ARBA00022741"/>
    </source>
</evidence>
<keyword evidence="7 14" id="KW-0812">Transmembrane</keyword>
<dbReference type="InterPro" id="IPR013655">
    <property type="entry name" value="PAS_fold_3"/>
</dbReference>
<dbReference type="Pfam" id="PF07568">
    <property type="entry name" value="HisKA_2"/>
    <property type="match status" value="1"/>
</dbReference>
<keyword evidence="8" id="KW-0547">Nucleotide-binding</keyword>
<feature type="transmembrane region" description="Helical" evidence="14">
    <location>
        <begin position="56"/>
        <end position="74"/>
    </location>
</feature>
<dbReference type="Proteomes" id="UP001165069">
    <property type="component" value="Unassembled WGS sequence"/>
</dbReference>
<evidence type="ECO:0000256" key="14">
    <source>
        <dbReference type="SAM" id="Phobius"/>
    </source>
</evidence>
<feature type="domain" description="Histidine kinase" evidence="15">
    <location>
        <begin position="461"/>
        <end position="654"/>
    </location>
</feature>
<dbReference type="InterPro" id="IPR000700">
    <property type="entry name" value="PAS-assoc_C"/>
</dbReference>
<evidence type="ECO:0000256" key="5">
    <source>
        <dbReference type="ARBA" id="ARBA00022553"/>
    </source>
</evidence>
<comment type="subcellular location">
    <subcellularLocation>
        <location evidence="2">Cell membrane</location>
        <topology evidence="2">Multi-pass membrane protein</topology>
    </subcellularLocation>
</comment>
<comment type="catalytic activity">
    <reaction evidence="1">
        <text>ATP + protein L-histidine = ADP + protein N-phospho-L-histidine.</text>
        <dbReference type="EC" id="2.7.13.3"/>
    </reaction>
</comment>
<keyword evidence="6" id="KW-0808">Transferase</keyword>
<feature type="transmembrane region" description="Helical" evidence="14">
    <location>
        <begin position="214"/>
        <end position="233"/>
    </location>
</feature>
<dbReference type="PANTHER" id="PTHR41523">
    <property type="entry name" value="TWO-COMPONENT SYSTEM SENSOR PROTEIN"/>
    <property type="match status" value="1"/>
</dbReference>
<dbReference type="InterPro" id="IPR003594">
    <property type="entry name" value="HATPase_dom"/>
</dbReference>
<dbReference type="CDD" id="cd00130">
    <property type="entry name" value="PAS"/>
    <property type="match status" value="1"/>
</dbReference>
<dbReference type="PROSITE" id="PS50109">
    <property type="entry name" value="HIS_KIN"/>
    <property type="match status" value="1"/>
</dbReference>
<dbReference type="Gene3D" id="3.30.565.10">
    <property type="entry name" value="Histidine kinase-like ATPase, C-terminal domain"/>
    <property type="match status" value="1"/>
</dbReference>
<comment type="caution">
    <text evidence="18">The sequence shown here is derived from an EMBL/GenBank/DDBJ whole genome shotgun (WGS) entry which is preliminary data.</text>
</comment>
<organism evidence="18 19">
    <name type="scientific">Geothrix limicola</name>
    <dbReference type="NCBI Taxonomy" id="2927978"/>
    <lineage>
        <taxon>Bacteria</taxon>
        <taxon>Pseudomonadati</taxon>
        <taxon>Acidobacteriota</taxon>
        <taxon>Holophagae</taxon>
        <taxon>Holophagales</taxon>
        <taxon>Holophagaceae</taxon>
        <taxon>Geothrix</taxon>
    </lineage>
</organism>
<evidence type="ECO:0000259" key="15">
    <source>
        <dbReference type="PROSITE" id="PS50109"/>
    </source>
</evidence>
<evidence type="ECO:0000256" key="13">
    <source>
        <dbReference type="ARBA" id="ARBA00023136"/>
    </source>
</evidence>
<dbReference type="InterPro" id="IPR000014">
    <property type="entry name" value="PAS"/>
</dbReference>
<evidence type="ECO:0000256" key="12">
    <source>
        <dbReference type="ARBA" id="ARBA00023026"/>
    </source>
</evidence>
<dbReference type="InterPro" id="IPR005467">
    <property type="entry name" value="His_kinase_dom"/>
</dbReference>
<feature type="transmembrane region" description="Helical" evidence="14">
    <location>
        <begin position="131"/>
        <end position="153"/>
    </location>
</feature>
<feature type="transmembrane region" description="Helical" evidence="14">
    <location>
        <begin position="287"/>
        <end position="307"/>
    </location>
</feature>
<dbReference type="SUPFAM" id="SSF55785">
    <property type="entry name" value="PYP-like sensor domain (PAS domain)"/>
    <property type="match status" value="1"/>
</dbReference>
<keyword evidence="4" id="KW-1003">Cell membrane</keyword>
<dbReference type="SMART" id="SM00091">
    <property type="entry name" value="PAS"/>
    <property type="match status" value="1"/>
</dbReference>
<dbReference type="EC" id="2.7.13.3" evidence="3"/>
<evidence type="ECO:0000256" key="4">
    <source>
        <dbReference type="ARBA" id="ARBA00022475"/>
    </source>
</evidence>
<dbReference type="InterPro" id="IPR035965">
    <property type="entry name" value="PAS-like_dom_sf"/>
</dbReference>
<dbReference type="InterPro" id="IPR011495">
    <property type="entry name" value="Sig_transdc_His_kin_sub2_dim/P"/>
</dbReference>
<keyword evidence="10" id="KW-0067">ATP-binding</keyword>
<accession>A0ABQ5QHD3</accession>
<feature type="transmembrane region" description="Helical" evidence="14">
    <location>
        <begin position="245"/>
        <end position="275"/>
    </location>
</feature>
<evidence type="ECO:0000259" key="16">
    <source>
        <dbReference type="PROSITE" id="PS50112"/>
    </source>
</evidence>
<feature type="transmembrane region" description="Helical" evidence="14">
    <location>
        <begin position="94"/>
        <end position="119"/>
    </location>
</feature>
<evidence type="ECO:0000256" key="3">
    <source>
        <dbReference type="ARBA" id="ARBA00012438"/>
    </source>
</evidence>